<keyword evidence="1 8" id="KW-0436">Ligase</keyword>
<dbReference type="InterPro" id="IPR004408">
    <property type="entry name" value="Biotin_CoA_COase_ligase"/>
</dbReference>
<sequence>MYNLLEKLADGQTYSFENLTALLGCNDNELLVQIQQLQQQGIHIDTTLGEVKLLPQTALLNPEKLRDTLPNQVFYRPIIHSTNQFLLENIKRLNKGDICTAESQTAGRGRRGRQWISPFASQLMFSFIWQVDARKPIDGLSSIVAMAINHTLIKLGGADIMLKWPNDILLKGRKLAGILIEIAHTENGQLNLVVGIGLNVDIPKDNQQIDQSWANLTEILPKIDRTSLLIALIQQIYQELETFERVGINAEFQQKWQEVDAYFGETVNIITEKQVISGTEQGIDEHGYLKLLTNSGELLTFNGGEVSLRRK</sequence>
<protein>
    <recommendedName>
        <fullName evidence="5">biotin--[biotin carboxyl-carrier protein] ligase</fullName>
        <ecNumber evidence="5">6.3.4.15</ecNumber>
    </recommendedName>
</protein>
<dbReference type="Gene3D" id="3.30.930.10">
    <property type="entry name" value="Bira Bifunctional Protein, Domain 2"/>
    <property type="match status" value="1"/>
</dbReference>
<dbReference type="AlphaFoldDB" id="A0A4R1KYS9"/>
<feature type="domain" description="BPL/LPL catalytic" evidence="7">
    <location>
        <begin position="63"/>
        <end position="244"/>
    </location>
</feature>
<dbReference type="Gene3D" id="2.30.30.100">
    <property type="match status" value="1"/>
</dbReference>
<dbReference type="InterPro" id="IPR008988">
    <property type="entry name" value="Transcriptional_repressor_C"/>
</dbReference>
<dbReference type="CDD" id="cd16442">
    <property type="entry name" value="BPL"/>
    <property type="match status" value="1"/>
</dbReference>
<dbReference type="InterPro" id="IPR045864">
    <property type="entry name" value="aa-tRNA-synth_II/BPL/LPL"/>
</dbReference>
<keyword evidence="3" id="KW-0067">ATP-binding</keyword>
<dbReference type="SUPFAM" id="SSF55681">
    <property type="entry name" value="Class II aaRS and biotin synthetases"/>
    <property type="match status" value="1"/>
</dbReference>
<dbReference type="Pfam" id="PF02237">
    <property type="entry name" value="BPL_C"/>
    <property type="match status" value="1"/>
</dbReference>
<dbReference type="Pfam" id="PF03099">
    <property type="entry name" value="BPL_LplA_LipB"/>
    <property type="match status" value="1"/>
</dbReference>
<keyword evidence="2" id="KW-0547">Nucleotide-binding</keyword>
<dbReference type="RefSeq" id="WP_132301146.1">
    <property type="nucleotide sequence ID" value="NZ_CP170642.1"/>
</dbReference>
<gene>
    <name evidence="8" type="ORF">EV692_0984</name>
</gene>
<evidence type="ECO:0000256" key="5">
    <source>
        <dbReference type="ARBA" id="ARBA00024227"/>
    </source>
</evidence>
<dbReference type="PROSITE" id="PS51733">
    <property type="entry name" value="BPL_LPL_CATALYTIC"/>
    <property type="match status" value="1"/>
</dbReference>
<reference evidence="8 9" key="1">
    <citation type="submission" date="2019-03" db="EMBL/GenBank/DDBJ databases">
        <title>Genomic Encyclopedia of Type Strains, Phase IV (KMG-IV): sequencing the most valuable type-strain genomes for metagenomic binning, comparative biology and taxonomic classification.</title>
        <authorList>
            <person name="Goeker M."/>
        </authorList>
    </citation>
    <scope>NUCLEOTIDE SEQUENCE [LARGE SCALE GENOMIC DNA]</scope>
    <source>
        <strain evidence="8 9">DSM 10053</strain>
    </source>
</reference>
<evidence type="ECO:0000313" key="9">
    <source>
        <dbReference type="Proteomes" id="UP000295496"/>
    </source>
</evidence>
<dbReference type="Proteomes" id="UP000295496">
    <property type="component" value="Unassembled WGS sequence"/>
</dbReference>
<dbReference type="SUPFAM" id="SSF50037">
    <property type="entry name" value="C-terminal domain of transcriptional repressors"/>
    <property type="match status" value="1"/>
</dbReference>
<evidence type="ECO:0000256" key="2">
    <source>
        <dbReference type="ARBA" id="ARBA00022741"/>
    </source>
</evidence>
<dbReference type="InterPro" id="IPR004143">
    <property type="entry name" value="BPL_LPL_catalytic"/>
</dbReference>
<evidence type="ECO:0000313" key="8">
    <source>
        <dbReference type="EMBL" id="TCK69787.1"/>
    </source>
</evidence>
<keyword evidence="9" id="KW-1185">Reference proteome</keyword>
<evidence type="ECO:0000256" key="3">
    <source>
        <dbReference type="ARBA" id="ARBA00022840"/>
    </source>
</evidence>
<organism evidence="8 9">
    <name type="scientific">Lonepinella koalarum</name>
    <dbReference type="NCBI Taxonomy" id="53417"/>
    <lineage>
        <taxon>Bacteria</taxon>
        <taxon>Pseudomonadati</taxon>
        <taxon>Pseudomonadota</taxon>
        <taxon>Gammaproteobacteria</taxon>
        <taxon>Pasteurellales</taxon>
        <taxon>Pasteurellaceae</taxon>
        <taxon>Lonepinella</taxon>
    </lineage>
</organism>
<dbReference type="NCBIfam" id="TIGR00121">
    <property type="entry name" value="birA_ligase"/>
    <property type="match status" value="1"/>
</dbReference>
<accession>A0A4R1KYS9</accession>
<evidence type="ECO:0000256" key="6">
    <source>
        <dbReference type="ARBA" id="ARBA00047846"/>
    </source>
</evidence>
<dbReference type="GO" id="GO:0005524">
    <property type="term" value="F:ATP binding"/>
    <property type="evidence" value="ECO:0007669"/>
    <property type="project" value="UniProtKB-KW"/>
</dbReference>
<keyword evidence="4" id="KW-0092">Biotin</keyword>
<dbReference type="GO" id="GO:0005737">
    <property type="term" value="C:cytoplasm"/>
    <property type="evidence" value="ECO:0007669"/>
    <property type="project" value="TreeGrafter"/>
</dbReference>
<dbReference type="InterPro" id="IPR003142">
    <property type="entry name" value="BPL_C"/>
</dbReference>
<comment type="caution">
    <text evidence="8">The sequence shown here is derived from an EMBL/GenBank/DDBJ whole genome shotgun (WGS) entry which is preliminary data.</text>
</comment>
<evidence type="ECO:0000256" key="4">
    <source>
        <dbReference type="ARBA" id="ARBA00023267"/>
    </source>
</evidence>
<evidence type="ECO:0000256" key="1">
    <source>
        <dbReference type="ARBA" id="ARBA00022598"/>
    </source>
</evidence>
<evidence type="ECO:0000259" key="7">
    <source>
        <dbReference type="PROSITE" id="PS51733"/>
    </source>
</evidence>
<dbReference type="GO" id="GO:0004077">
    <property type="term" value="F:biotin--[biotin carboxyl-carrier protein] ligase activity"/>
    <property type="evidence" value="ECO:0007669"/>
    <property type="project" value="UniProtKB-EC"/>
</dbReference>
<dbReference type="PANTHER" id="PTHR12835">
    <property type="entry name" value="BIOTIN PROTEIN LIGASE"/>
    <property type="match status" value="1"/>
</dbReference>
<dbReference type="NCBIfam" id="NF008847">
    <property type="entry name" value="PRK11886.1-2"/>
    <property type="match status" value="1"/>
</dbReference>
<proteinExistence type="predicted"/>
<comment type="catalytic activity">
    <reaction evidence="6">
        <text>biotin + L-lysyl-[protein] + ATP = N(6)-biotinyl-L-lysyl-[protein] + AMP + diphosphate + H(+)</text>
        <dbReference type="Rhea" id="RHEA:11756"/>
        <dbReference type="Rhea" id="RHEA-COMP:9752"/>
        <dbReference type="Rhea" id="RHEA-COMP:10505"/>
        <dbReference type="ChEBI" id="CHEBI:15378"/>
        <dbReference type="ChEBI" id="CHEBI:29969"/>
        <dbReference type="ChEBI" id="CHEBI:30616"/>
        <dbReference type="ChEBI" id="CHEBI:33019"/>
        <dbReference type="ChEBI" id="CHEBI:57586"/>
        <dbReference type="ChEBI" id="CHEBI:83144"/>
        <dbReference type="ChEBI" id="CHEBI:456215"/>
        <dbReference type="EC" id="6.3.4.15"/>
    </reaction>
</comment>
<name>A0A4R1KYS9_9PAST</name>
<dbReference type="PANTHER" id="PTHR12835:SF5">
    <property type="entry name" value="BIOTIN--PROTEIN LIGASE"/>
    <property type="match status" value="1"/>
</dbReference>
<dbReference type="EC" id="6.3.4.15" evidence="5"/>
<dbReference type="EMBL" id="SMGJ01000003">
    <property type="protein sequence ID" value="TCK69787.1"/>
    <property type="molecule type" value="Genomic_DNA"/>
</dbReference>